<feature type="compositionally biased region" description="Polar residues" evidence="7">
    <location>
        <begin position="1161"/>
        <end position="1179"/>
    </location>
</feature>
<feature type="compositionally biased region" description="Low complexity" evidence="7">
    <location>
        <begin position="528"/>
        <end position="540"/>
    </location>
</feature>
<feature type="compositionally biased region" description="Polar residues" evidence="7">
    <location>
        <begin position="22"/>
        <end position="31"/>
    </location>
</feature>
<feature type="region of interest" description="Disordered" evidence="7">
    <location>
        <begin position="875"/>
        <end position="920"/>
    </location>
</feature>
<feature type="region of interest" description="Disordered" evidence="7">
    <location>
        <begin position="1277"/>
        <end position="1304"/>
    </location>
</feature>
<evidence type="ECO:0000313" key="11">
    <source>
        <dbReference type="Proteomes" id="UP000215289"/>
    </source>
</evidence>
<feature type="domain" description="DH" evidence="8">
    <location>
        <begin position="1201"/>
        <end position="1427"/>
    </location>
</feature>
<feature type="region of interest" description="Disordered" evidence="7">
    <location>
        <begin position="157"/>
        <end position="189"/>
    </location>
</feature>
<dbReference type="PANTHER" id="PTHR22834:SF20">
    <property type="entry name" value="SH3 DOMAIN-CONTAINING PROTEIN"/>
    <property type="match status" value="1"/>
</dbReference>
<feature type="compositionally biased region" description="Basic and acidic residues" evidence="7">
    <location>
        <begin position="243"/>
        <end position="268"/>
    </location>
</feature>
<dbReference type="PROSITE" id="PS50010">
    <property type="entry name" value="DH_2"/>
    <property type="match status" value="1"/>
</dbReference>
<dbReference type="InterPro" id="IPR035899">
    <property type="entry name" value="DBL_dom_sf"/>
</dbReference>
<comment type="subcellular location">
    <subcellularLocation>
        <location evidence="1">Cell junction</location>
    </subcellularLocation>
    <subcellularLocation>
        <location evidence="2">Golgi apparatus</location>
        <location evidence="2">Golgi stack</location>
    </subcellularLocation>
</comment>
<feature type="region of interest" description="Disordered" evidence="7">
    <location>
        <begin position="1108"/>
        <end position="1130"/>
    </location>
</feature>
<feature type="compositionally biased region" description="Polar residues" evidence="7">
    <location>
        <begin position="1714"/>
        <end position="1738"/>
    </location>
</feature>
<dbReference type="SMART" id="SM00325">
    <property type="entry name" value="RhoGEF"/>
    <property type="match status" value="1"/>
</dbReference>
<dbReference type="GO" id="GO:0032955">
    <property type="term" value="P:regulation of division septum assembly"/>
    <property type="evidence" value="ECO:0007669"/>
    <property type="project" value="TreeGrafter"/>
</dbReference>
<dbReference type="InterPro" id="IPR027267">
    <property type="entry name" value="AH/BAR_dom_sf"/>
</dbReference>
<evidence type="ECO:0000256" key="5">
    <source>
        <dbReference type="ARBA" id="ARBA00022949"/>
    </source>
</evidence>
<dbReference type="InterPro" id="IPR000219">
    <property type="entry name" value="DH_dom"/>
</dbReference>
<feature type="region of interest" description="Disordered" evidence="7">
    <location>
        <begin position="1"/>
        <end position="58"/>
    </location>
</feature>
<feature type="compositionally biased region" description="Low complexity" evidence="7">
    <location>
        <begin position="878"/>
        <end position="894"/>
    </location>
</feature>
<feature type="compositionally biased region" description="Basic and acidic residues" evidence="7">
    <location>
        <begin position="661"/>
        <end position="675"/>
    </location>
</feature>
<feature type="compositionally biased region" description="Low complexity" evidence="7">
    <location>
        <begin position="212"/>
        <end position="229"/>
    </location>
</feature>
<evidence type="ECO:0000259" key="9">
    <source>
        <dbReference type="PROSITE" id="PS51021"/>
    </source>
</evidence>
<dbReference type="FunFam" id="1.20.900.10:FF:000053">
    <property type="entry name" value="Rho guanyl nucleotide exchange factor, putative"/>
    <property type="match status" value="1"/>
</dbReference>
<name>A0A229YZF6_9EURO</name>
<feature type="region of interest" description="Disordered" evidence="7">
    <location>
        <begin position="617"/>
        <end position="681"/>
    </location>
</feature>
<feature type="region of interest" description="Disordered" evidence="7">
    <location>
        <begin position="1830"/>
        <end position="1875"/>
    </location>
</feature>
<feature type="domain" description="BAR" evidence="9">
    <location>
        <begin position="1462"/>
        <end position="1679"/>
    </location>
</feature>
<keyword evidence="5" id="KW-0965">Cell junction</keyword>
<keyword evidence="11" id="KW-1185">Reference proteome</keyword>
<feature type="compositionally biased region" description="Polar residues" evidence="7">
    <location>
        <begin position="902"/>
        <end position="911"/>
    </location>
</feature>
<dbReference type="SUPFAM" id="SSF48065">
    <property type="entry name" value="DBL homology domain (DH-domain)"/>
    <property type="match status" value="1"/>
</dbReference>
<feature type="compositionally biased region" description="Basic and acidic residues" evidence="7">
    <location>
        <begin position="969"/>
        <end position="983"/>
    </location>
</feature>
<evidence type="ECO:0000256" key="4">
    <source>
        <dbReference type="ARBA" id="ARBA00022658"/>
    </source>
</evidence>
<feature type="region of interest" description="Disordered" evidence="7">
    <location>
        <begin position="450"/>
        <end position="585"/>
    </location>
</feature>
<dbReference type="Proteomes" id="UP000215289">
    <property type="component" value="Unassembled WGS sequence"/>
</dbReference>
<dbReference type="STRING" id="1245748.A0A229YZF6"/>
<reference evidence="10 11" key="1">
    <citation type="submission" date="2018-08" db="EMBL/GenBank/DDBJ databases">
        <title>Draft genome sequences of two Aspergillus turcosus clinical strains isolated from bronchoalveolar lavage fluid: one azole-susceptible and the other azole-resistant.</title>
        <authorList>
            <person name="Parent-Michaud M."/>
            <person name="Dufresne P.J."/>
            <person name="Fournier E."/>
            <person name="Martineau C."/>
            <person name="Moreira S."/>
            <person name="Perkins V."/>
            <person name="De Repentigny L."/>
            <person name="Dufresne S.F."/>
        </authorList>
    </citation>
    <scope>NUCLEOTIDE SEQUENCE [LARGE SCALE GENOMIC DNA]</scope>
    <source>
        <strain evidence="10">HMR AF 1038</strain>
    </source>
</reference>
<feature type="region of interest" description="Disordered" evidence="7">
    <location>
        <begin position="960"/>
        <end position="998"/>
    </location>
</feature>
<dbReference type="PROSITE" id="PS00741">
    <property type="entry name" value="DH_1"/>
    <property type="match status" value="1"/>
</dbReference>
<dbReference type="PROSITE" id="PS51021">
    <property type="entry name" value="BAR"/>
    <property type="match status" value="1"/>
</dbReference>
<keyword evidence="4" id="KW-0344">Guanine-nucleotide releasing factor</keyword>
<evidence type="ECO:0000256" key="2">
    <source>
        <dbReference type="ARBA" id="ARBA00004348"/>
    </source>
</evidence>
<proteinExistence type="predicted"/>
<dbReference type="GO" id="GO:0031991">
    <property type="term" value="P:regulation of actomyosin contractile ring contraction"/>
    <property type="evidence" value="ECO:0007669"/>
    <property type="project" value="TreeGrafter"/>
</dbReference>
<feature type="compositionally biased region" description="Polar residues" evidence="7">
    <location>
        <begin position="541"/>
        <end position="561"/>
    </location>
</feature>
<dbReference type="InterPro" id="IPR051492">
    <property type="entry name" value="Dynamin-Rho_GEF"/>
</dbReference>
<feature type="compositionally biased region" description="Low complexity" evidence="7">
    <location>
        <begin position="1111"/>
        <end position="1126"/>
    </location>
</feature>
<dbReference type="GO" id="GO:0005795">
    <property type="term" value="C:Golgi stack"/>
    <property type="evidence" value="ECO:0007669"/>
    <property type="project" value="UniProtKB-SubCell"/>
</dbReference>
<dbReference type="EMBL" id="NIDN02000047">
    <property type="protein sequence ID" value="RLL98674.1"/>
    <property type="molecule type" value="Genomic_DNA"/>
</dbReference>
<dbReference type="CDD" id="cd07589">
    <property type="entry name" value="BAR_DNMBP"/>
    <property type="match status" value="1"/>
</dbReference>
<gene>
    <name evidence="10" type="ORF">CFD26_102975</name>
</gene>
<dbReference type="CDD" id="cd00160">
    <property type="entry name" value="RhoGEF"/>
    <property type="match status" value="1"/>
</dbReference>
<evidence type="ECO:0000256" key="7">
    <source>
        <dbReference type="SAM" id="MobiDB-lite"/>
    </source>
</evidence>
<feature type="region of interest" description="Disordered" evidence="7">
    <location>
        <begin position="1795"/>
        <end position="1815"/>
    </location>
</feature>
<dbReference type="FunFam" id="1.20.1270.60:FF:000083">
    <property type="entry name" value="Rho guanyl nucleotide exchange factor, putative"/>
    <property type="match status" value="1"/>
</dbReference>
<protein>
    <recommendedName>
        <fullName evidence="3">Dynamin-binding protein</fullName>
    </recommendedName>
    <alternativeName>
        <fullName evidence="6">Scaffold protein Tuba</fullName>
    </alternativeName>
</protein>
<evidence type="ECO:0000313" key="10">
    <source>
        <dbReference type="EMBL" id="RLL98674.1"/>
    </source>
</evidence>
<sequence>MSDNDVEHVSCLPDSRPHPFRRQSSLSSNEQYYDAPLKGPLDTPPVDGPPSLTHQPLVDTYPTHSAAIGSQTSSVPASVSSKVQFENHYQRGRASPDPDEFYRAHPSVVVVERSERALNSGDTLMVGDVGPATENRSSYAQRALSLTAKTAELSRGSLAQNRSVSDSSYRGRGTQPIKGAVAPTSTARPRQTSFKDLVNKFNQNVDQVLPLPTTSASTSRSPSRARSPSGLIDSVARSKAPSRLRESRDQPKAKREPPPSRWKSIDHSNGDFFSRSVSTPFQAGVVSNSALETLEASLPRRPFGGLLTVDTGIPPRQGLGIPAHLRRRGSEGSIPSPNPALLDNPDRSAGLSPLTPTAWYLGRTPFLEAVSTGEGSSSHRRARSDLSGVLPVGVVAHSPEPHMAVLSPLQPGLGGSLESSHSKSRIPISSIRLHTVSVAEDCSLLKADPLSSNRFDSQVPLPPKGISRLPKPSPKSPPSVAHDDRTPVGMTSPRRREMTYGRGLRRGTERNALLEAYIASPPPKKSPPLRSSRPRQPVSQTNSTTPRSRVVETVSNFQRQLNSDRDLRTSRTRGRRLPELGNVDFATRRQKIQQAFNRTVQENERKEEEAAQLRLRVKAQESQRAQDEPTAAEQNSHGDTGIDPSLQSDHSSAVNENSTAADHDEEHLTSGEGDSRGPPQLQIDTNVAILDTAAEDPNAQRTAMDSPTLGLPHIGAGEHAVSMPSLGGADGQSTCAETPVSVDTNITALDPEPQASLSRQSLHASHRTLLSQIMQIRESSPDTSSCDEGDYSFSDTEDRVSVPVLLGDAPCSEESVASSDGQVHPDVLVRPGQAGHGMLNRWSIGSWSSSLHNQQSTDDHCEGSDDDLSQLQEVAQDSEVATQSCSASSSNAPSVTGHQPAASVSANSEPVTEQKQELVSRRSSYMYPSAPNLARLGGWDSKRVTQLYIEELARGRGHNLPMPAVRASPESRLERRTDGRTDSLTDDPVVISKADGIPPSERIGHTASLIFRDDWEHASPSIADWMQVAATDGTGSEGQNSDVIPARDGVLTPRLETSATDQTGHGQGRDTLGLAIRVQSPQELESLGIQQTSLPSPDPMTYSVAKEAVDQSQQQQQPEAAPSIQSTQTSSRFAPSLTFVPLGQVESVGSSEDSSLRRLQPTPSSHTLDSSATSLVPSTTDQIRIELGKGSPSPEQKRLKKRRHVIKELVDTEYSFGRDMKVVDDIYKGTSSSCLDLSPEDVRILFGNSDQIVQFSMTFQDSLKEAARSVYVMPKSQRWTSKRSTRNNHTNASKTDADVASGAGEVSDAEKDRATFIGQAFLAHIAPMERVYADYLKNHDAANKKLQVLQRNPKVAIWLKECREWASDLTTAWDLDSLLVKPVQRILKYPLLLSEILDSTPSDHPDRPYLVNALEEVTNISVRINEMKKRADLVGQVVGRKRKESDVRAGLSKAFGRRTEKLRQQVGLSDMFEDKQYDALSQRFGDSFFQLQVVMRDVEMYTREVQSSIERFSEFVAAIEGFVDMAQSGYLDVESRWRGLKMAVRDIMATALPEHVAVVRKSVIDPMVTLLKLYDGPQRVMKKRDKRLMDHARFKSIKDRGDKPDKKTTEQSEQFVALNETLKEELPKLYSLTAKMMETCLENFVHIQTTWFNILQKTFADLIGSFPDDIQQLIGDWSANFTLAEAQVLSLGMCNGSLLADTINLVNFNTPSTAPTISSPRRPSTVNSTSTRIGSTMGESPKVSHDFGNGSYFFESPSLDTQSLRSYGRHRADSAISGRAAPETSEIPRSQILQQITSSSSASVAPAPTTESFPTLPRLSLDSPFLVDIMGPSSKNDQVSENPPTSPGGRYSGIFSSAMPMSDNPQDDTPVENTAPKKPTVLFLAASIYEFNIDRARREAGYPYLTYVAGEIFDVIAEKGELWLAINQDDPTNQVGWIWNKHFAKLST</sequence>
<evidence type="ECO:0000256" key="3">
    <source>
        <dbReference type="ARBA" id="ARBA00018186"/>
    </source>
</evidence>
<comment type="caution">
    <text evidence="10">The sequence shown here is derived from an EMBL/GenBank/DDBJ whole genome shotgun (WGS) entry which is preliminary data.</text>
</comment>
<organism evidence="10 11">
    <name type="scientific">Aspergillus turcosus</name>
    <dbReference type="NCBI Taxonomy" id="1245748"/>
    <lineage>
        <taxon>Eukaryota</taxon>
        <taxon>Fungi</taxon>
        <taxon>Dikarya</taxon>
        <taxon>Ascomycota</taxon>
        <taxon>Pezizomycotina</taxon>
        <taxon>Eurotiomycetes</taxon>
        <taxon>Eurotiomycetidae</taxon>
        <taxon>Eurotiales</taxon>
        <taxon>Aspergillaceae</taxon>
        <taxon>Aspergillus</taxon>
        <taxon>Aspergillus subgen. Fumigati</taxon>
    </lineage>
</organism>
<evidence type="ECO:0000256" key="1">
    <source>
        <dbReference type="ARBA" id="ARBA00004282"/>
    </source>
</evidence>
<dbReference type="InterPro" id="IPR004148">
    <property type="entry name" value="BAR_dom"/>
</dbReference>
<feature type="compositionally biased region" description="Polar residues" evidence="7">
    <location>
        <begin position="1833"/>
        <end position="1843"/>
    </location>
</feature>
<feature type="region of interest" description="Disordered" evidence="7">
    <location>
        <begin position="1148"/>
        <end position="1179"/>
    </location>
</feature>
<feature type="region of interest" description="Disordered" evidence="7">
    <location>
        <begin position="811"/>
        <end position="832"/>
    </location>
</feature>
<feature type="region of interest" description="Disordered" evidence="7">
    <location>
        <begin position="777"/>
        <end position="797"/>
    </location>
</feature>
<dbReference type="GO" id="GO:0005085">
    <property type="term" value="F:guanyl-nucleotide exchange factor activity"/>
    <property type="evidence" value="ECO:0007669"/>
    <property type="project" value="UniProtKB-KW"/>
</dbReference>
<evidence type="ECO:0000256" key="6">
    <source>
        <dbReference type="ARBA" id="ARBA00032587"/>
    </source>
</evidence>
<dbReference type="OrthoDB" id="10256089at2759"/>
<feature type="region of interest" description="Disordered" evidence="7">
    <location>
        <begin position="209"/>
        <end position="268"/>
    </location>
</feature>
<dbReference type="PANTHER" id="PTHR22834">
    <property type="entry name" value="NUCLEAR FUSION PROTEIN FUS2"/>
    <property type="match status" value="1"/>
</dbReference>
<accession>A0A229YZF6</accession>
<evidence type="ECO:0000259" key="8">
    <source>
        <dbReference type="PROSITE" id="PS50010"/>
    </source>
</evidence>
<dbReference type="Pfam" id="PF00621">
    <property type="entry name" value="RhoGEF"/>
    <property type="match status" value="1"/>
</dbReference>
<dbReference type="Gene3D" id="1.20.900.10">
    <property type="entry name" value="Dbl homology (DH) domain"/>
    <property type="match status" value="1"/>
</dbReference>
<feature type="region of interest" description="Disordered" evidence="7">
    <location>
        <begin position="1714"/>
        <end position="1741"/>
    </location>
</feature>
<dbReference type="GO" id="GO:0035556">
    <property type="term" value="P:intracellular signal transduction"/>
    <property type="evidence" value="ECO:0007669"/>
    <property type="project" value="InterPro"/>
</dbReference>
<dbReference type="SUPFAM" id="SSF103657">
    <property type="entry name" value="BAR/IMD domain-like"/>
    <property type="match status" value="1"/>
</dbReference>
<feature type="compositionally biased region" description="Low complexity" evidence="7">
    <location>
        <begin position="1797"/>
        <end position="1812"/>
    </location>
</feature>
<feature type="compositionally biased region" description="Polar residues" evidence="7">
    <location>
        <begin position="157"/>
        <end position="168"/>
    </location>
</feature>
<feature type="compositionally biased region" description="Basic and acidic residues" evidence="7">
    <location>
        <begin position="618"/>
        <end position="627"/>
    </location>
</feature>
<dbReference type="Gene3D" id="1.20.1270.60">
    <property type="entry name" value="Arfaptin homology (AH) domain/BAR domain"/>
    <property type="match status" value="1"/>
</dbReference>
<dbReference type="InterPro" id="IPR001331">
    <property type="entry name" value="GDS_CDC24_CS"/>
</dbReference>
<feature type="compositionally biased region" description="Polar residues" evidence="7">
    <location>
        <begin position="645"/>
        <end position="660"/>
    </location>
</feature>